<reference evidence="8 9" key="1">
    <citation type="submission" date="2016-04" db="EMBL/GenBank/DDBJ databases">
        <title>Genome analyses suggest a sexual origin of heterokaryosis in a supposedly ancient asexual fungus.</title>
        <authorList>
            <person name="Ropars J."/>
            <person name="Sedzielewska K."/>
            <person name="Noel J."/>
            <person name="Charron P."/>
            <person name="Farinelli L."/>
            <person name="Marton T."/>
            <person name="Kruger M."/>
            <person name="Pelin A."/>
            <person name="Brachmann A."/>
            <person name="Corradi N."/>
        </authorList>
    </citation>
    <scope>NUCLEOTIDE SEQUENCE [LARGE SCALE GENOMIC DNA]</scope>
    <source>
        <strain evidence="6 10">A4</strain>
        <strain evidence="3 8">A5</strain>
        <strain evidence="5 9">C2</strain>
    </source>
</reference>
<proteinExistence type="predicted"/>
<organism evidence="5 9">
    <name type="scientific">Rhizophagus irregularis</name>
    <dbReference type="NCBI Taxonomy" id="588596"/>
    <lineage>
        <taxon>Eukaryota</taxon>
        <taxon>Fungi</taxon>
        <taxon>Fungi incertae sedis</taxon>
        <taxon>Mucoromycota</taxon>
        <taxon>Glomeromycotina</taxon>
        <taxon>Glomeromycetes</taxon>
        <taxon>Glomerales</taxon>
        <taxon>Glomeraceae</taxon>
        <taxon>Rhizophagus</taxon>
    </lineage>
</organism>
<protein>
    <submittedName>
        <fullName evidence="5">Alpha/beta-hydrolase</fullName>
    </submittedName>
</protein>
<dbReference type="VEuPathDB" id="FungiDB:FUN_023261"/>
<dbReference type="EMBL" id="LLXL01000080">
    <property type="protein sequence ID" value="PKK78521.1"/>
    <property type="molecule type" value="Genomic_DNA"/>
</dbReference>
<dbReference type="VEuPathDB" id="FungiDB:RhiirFUN_001347"/>
<dbReference type="OrthoDB" id="10249433at2759"/>
<dbReference type="PRINTS" id="PR00111">
    <property type="entry name" value="ABHYDROLASE"/>
</dbReference>
<dbReference type="Gene3D" id="3.40.50.1820">
    <property type="entry name" value="alpha/beta hydrolase"/>
    <property type="match status" value="1"/>
</dbReference>
<name>A0A2I1E2Y6_9GLOM</name>
<keyword evidence="10" id="KW-1185">Reference proteome</keyword>
<dbReference type="Proteomes" id="UP000234323">
    <property type="component" value="Unassembled WGS sequence"/>
</dbReference>
<dbReference type="Pfam" id="PF12146">
    <property type="entry name" value="Hydrolase_4"/>
    <property type="match status" value="1"/>
</dbReference>
<evidence type="ECO:0000313" key="3">
    <source>
        <dbReference type="EMBL" id="PKC16415.1"/>
    </source>
</evidence>
<dbReference type="PANTHER" id="PTHR11614">
    <property type="entry name" value="PHOSPHOLIPASE-RELATED"/>
    <property type="match status" value="1"/>
</dbReference>
<dbReference type="SMR" id="A0A2I1E2Y6"/>
<gene>
    <name evidence="2" type="ORF">CHRIB12_LOCUS648</name>
    <name evidence="4" type="ORF">RhiirA1_413221</name>
    <name evidence="6" type="ORF">RhiirA4_358917</name>
    <name evidence="3" type="ORF">RhiirA5_394374</name>
    <name evidence="5" type="ORF">RhiirC2_652082</name>
</gene>
<reference evidence="2" key="5">
    <citation type="submission" date="2020-05" db="EMBL/GenBank/DDBJ databases">
        <authorList>
            <person name="Rincon C."/>
            <person name="Sanders R I."/>
            <person name="Robbins C."/>
            <person name="Chaturvedi A."/>
        </authorList>
    </citation>
    <scope>NUCLEOTIDE SEQUENCE</scope>
    <source>
        <strain evidence="2">CHB12</strain>
    </source>
</reference>
<comment type="caution">
    <text evidence="5">The sequence shown here is derived from an EMBL/GenBank/DDBJ whole genome shotgun (WGS) entry which is preliminary data.</text>
</comment>
<dbReference type="InterPro" id="IPR051044">
    <property type="entry name" value="MAG_DAG_Lipase"/>
</dbReference>
<evidence type="ECO:0000313" key="10">
    <source>
        <dbReference type="Proteomes" id="UP000234323"/>
    </source>
</evidence>
<dbReference type="InterPro" id="IPR029058">
    <property type="entry name" value="AB_hydrolase_fold"/>
</dbReference>
<reference evidence="7 9" key="3">
    <citation type="submission" date="2017-10" db="EMBL/GenBank/DDBJ databases">
        <title>Extensive intraspecific genome diversity in a model arbuscular mycorrhizal fungus.</title>
        <authorList>
            <person name="Chen E.C.H."/>
            <person name="Morin E."/>
            <person name="Baudet D."/>
            <person name="Noel J."/>
            <person name="Ndikumana S."/>
            <person name="Charron P."/>
            <person name="St-Onge C."/>
            <person name="Giorgi J."/>
            <person name="Grigoriev I.V."/>
            <person name="Roux C."/>
            <person name="Martin F.M."/>
            <person name="Corradi N."/>
        </authorList>
    </citation>
    <scope>NUCLEOTIDE SEQUENCE [LARGE SCALE GENOMIC DNA]</scope>
    <source>
        <strain evidence="4 7">A1</strain>
        <strain evidence="5 9">C2</strain>
    </source>
</reference>
<dbReference type="InterPro" id="IPR000073">
    <property type="entry name" value="AB_hydrolase_1"/>
</dbReference>
<evidence type="ECO:0000313" key="4">
    <source>
        <dbReference type="EMBL" id="PKC71429.1"/>
    </source>
</evidence>
<evidence type="ECO:0000313" key="2">
    <source>
        <dbReference type="EMBL" id="CAB5298341.1"/>
    </source>
</evidence>
<dbReference type="Proteomes" id="UP000233469">
    <property type="component" value="Unassembled WGS sequence"/>
</dbReference>
<dbReference type="EMBL" id="LLXJ01000048">
    <property type="protein sequence ID" value="PKC16415.1"/>
    <property type="molecule type" value="Genomic_DNA"/>
</dbReference>
<evidence type="ECO:0000313" key="5">
    <source>
        <dbReference type="EMBL" id="PKK78521.1"/>
    </source>
</evidence>
<dbReference type="AlphaFoldDB" id="A0A2I1E2Y6"/>
<reference evidence="4 7" key="4">
    <citation type="submission" date="2017-10" db="EMBL/GenBank/DDBJ databases">
        <title>Genome analyses suggest a sexual origin of heterokaryosis in a supposedly ancient asexual fungus.</title>
        <authorList>
            <person name="Corradi N."/>
            <person name="Sedzielewska K."/>
            <person name="Noel J."/>
            <person name="Charron P."/>
            <person name="Farinelli L."/>
            <person name="Marton T."/>
            <person name="Kruger M."/>
            <person name="Pelin A."/>
            <person name="Brachmann A."/>
            <person name="Corradi N."/>
        </authorList>
    </citation>
    <scope>NUCLEOTIDE SEQUENCE [LARGE SCALE GENOMIC DNA]</scope>
    <source>
        <strain evidence="4 7">A1</strain>
    </source>
</reference>
<reference evidence="3 8" key="2">
    <citation type="submission" date="2017-09" db="EMBL/GenBank/DDBJ databases">
        <title>Extensive intraspecific genome diversity in a model arbuscular mycorrhizal fungus.</title>
        <authorList>
            <person name="Chen E.C."/>
            <person name="Morin E."/>
            <person name="Beaudet D."/>
            <person name="Noel J."/>
            <person name="Ndikumana S."/>
            <person name="Charron P."/>
            <person name="St-Onge C."/>
            <person name="Giorgi J."/>
            <person name="Grigoriev I.V."/>
            <person name="Roux C."/>
            <person name="Martin F.M."/>
            <person name="Corradi N."/>
        </authorList>
    </citation>
    <scope>NUCLEOTIDE SEQUENCE [LARGE SCALE GENOMIC DNA]</scope>
    <source>
        <strain evidence="3 8">A5</strain>
    </source>
</reference>
<sequence length="322" mass="35798">MSSNSNSVNVIEEWTSRPDGVEIYTKKWMSVIDPPIATVVFLHGFGDHVNRFNHVFERFALKGVEVLGFDQRGFGKTAVRNKNPGHTGGWKIVTGDITGFLLANRRQNIPQFLFGHSMGGGLAANYASDGPEKDNLAGIVLSSPLIALAPQARVPKSAVTLANALSKVIPNLTVPVMSLDKKYISRNPKEIERYQNDELIHRIGSLRGLADINYGIRSVLREKYKNITLPTYICFGTSDGINDINAAKEFFDKIPSQEKTWREWSGFYHEMHHEDERYSVIDDYLDWILNRAVSNSKKKNIQISTSNSSGAISSSPLALASA</sequence>
<evidence type="ECO:0000313" key="7">
    <source>
        <dbReference type="Proteomes" id="UP000232688"/>
    </source>
</evidence>
<dbReference type="Proteomes" id="UP000684084">
    <property type="component" value="Unassembled WGS sequence"/>
</dbReference>
<accession>A0A2I1E2Y6</accession>
<dbReference type="GO" id="GO:0016787">
    <property type="term" value="F:hydrolase activity"/>
    <property type="evidence" value="ECO:0007669"/>
    <property type="project" value="UniProtKB-KW"/>
</dbReference>
<evidence type="ECO:0000313" key="6">
    <source>
        <dbReference type="EMBL" id="PKY47736.1"/>
    </source>
</evidence>
<feature type="domain" description="Serine aminopeptidase S33" evidence="1">
    <location>
        <begin position="34"/>
        <end position="276"/>
    </location>
</feature>
<keyword evidence="5" id="KW-0378">Hydrolase</keyword>
<dbReference type="VEuPathDB" id="FungiDB:RhiirA1_413221"/>
<dbReference type="Proteomes" id="UP000232722">
    <property type="component" value="Unassembled WGS sequence"/>
</dbReference>
<dbReference type="EMBL" id="CAGKOT010000001">
    <property type="protein sequence ID" value="CAB5298341.1"/>
    <property type="molecule type" value="Genomic_DNA"/>
</dbReference>
<dbReference type="SUPFAM" id="SSF53474">
    <property type="entry name" value="alpha/beta-Hydrolases"/>
    <property type="match status" value="1"/>
</dbReference>
<dbReference type="Proteomes" id="UP000232688">
    <property type="component" value="Unassembled WGS sequence"/>
</dbReference>
<dbReference type="EMBL" id="LLXI01000576">
    <property type="protein sequence ID" value="PKY47736.1"/>
    <property type="molecule type" value="Genomic_DNA"/>
</dbReference>
<dbReference type="EMBL" id="LLXH01000167">
    <property type="protein sequence ID" value="PKC71429.1"/>
    <property type="molecule type" value="Genomic_DNA"/>
</dbReference>
<evidence type="ECO:0000259" key="1">
    <source>
        <dbReference type="Pfam" id="PF12146"/>
    </source>
</evidence>
<dbReference type="InterPro" id="IPR022742">
    <property type="entry name" value="Hydrolase_4"/>
</dbReference>
<evidence type="ECO:0000313" key="9">
    <source>
        <dbReference type="Proteomes" id="UP000233469"/>
    </source>
</evidence>
<evidence type="ECO:0000313" key="8">
    <source>
        <dbReference type="Proteomes" id="UP000232722"/>
    </source>
</evidence>